<dbReference type="Proteomes" id="UP001182042">
    <property type="component" value="Unassembled WGS sequence"/>
</dbReference>
<keyword evidence="1" id="KW-0812">Transmembrane</keyword>
<evidence type="ECO:0000256" key="1">
    <source>
        <dbReference type="SAM" id="Phobius"/>
    </source>
</evidence>
<dbReference type="AlphaFoldDB" id="A0AAE3WL80"/>
<comment type="caution">
    <text evidence="2">The sequence shown here is derived from an EMBL/GenBank/DDBJ whole genome shotgun (WGS) entry which is preliminary data.</text>
</comment>
<reference evidence="2" key="1">
    <citation type="submission" date="2019-07" db="EMBL/GenBank/DDBJ databases">
        <title>Phylogenomic Reclassification of ATCC Bacillus Strains and Various Taxa within the Genus Bacillus.</title>
        <authorList>
            <person name="Riojas M.A."/>
            <person name="Frank A.M."/>
            <person name="Fenn S.L."/>
            <person name="King S."/>
            <person name="Brower S."/>
            <person name="Hazbon M.H."/>
        </authorList>
    </citation>
    <scope>NUCLEOTIDE SEQUENCE</scope>
    <source>
        <strain evidence="2">ATCC 27142</strain>
    </source>
</reference>
<keyword evidence="1" id="KW-1133">Transmembrane helix</keyword>
<name>A0AAE3WL80_BACPU</name>
<organism evidence="2 3">
    <name type="scientific">Bacillus pumilus</name>
    <name type="common">Bacillus mesentericus</name>
    <dbReference type="NCBI Taxonomy" id="1408"/>
    <lineage>
        <taxon>Bacteria</taxon>
        <taxon>Bacillati</taxon>
        <taxon>Bacillota</taxon>
        <taxon>Bacilli</taxon>
        <taxon>Bacillales</taxon>
        <taxon>Bacillaceae</taxon>
        <taxon>Bacillus</taxon>
    </lineage>
</organism>
<sequence>MKKRFQILNWQITVIMTTLLLVLVTLYMSKRYFYSKEIELLTESCQQVGGKIILETTRFSMDYSFECQKK</sequence>
<evidence type="ECO:0000313" key="2">
    <source>
        <dbReference type="EMBL" id="MDR4250992.1"/>
    </source>
</evidence>
<keyword evidence="1" id="KW-0472">Membrane</keyword>
<protein>
    <submittedName>
        <fullName evidence="2">Uncharacterized protein</fullName>
    </submittedName>
</protein>
<feature type="transmembrane region" description="Helical" evidence="1">
    <location>
        <begin position="7"/>
        <end position="28"/>
    </location>
</feature>
<proteinExistence type="predicted"/>
<gene>
    <name evidence="2" type="ORF">FO508_11660</name>
</gene>
<evidence type="ECO:0000313" key="3">
    <source>
        <dbReference type="Proteomes" id="UP001182042"/>
    </source>
</evidence>
<dbReference type="EMBL" id="VKQA01000003">
    <property type="protein sequence ID" value="MDR4250992.1"/>
    <property type="molecule type" value="Genomic_DNA"/>
</dbReference>
<accession>A0AAE3WL80</accession>